<accession>A0A498Q9P4</accession>
<dbReference type="AlphaFoldDB" id="A0A498Q9P4"/>
<dbReference type="EMBL" id="UPHP01000111">
    <property type="protein sequence ID" value="VBA41453.1"/>
    <property type="molecule type" value="Genomic_DNA"/>
</dbReference>
<reference evidence="2 3" key="1">
    <citation type="submission" date="2018-09" db="EMBL/GenBank/DDBJ databases">
        <authorList>
            <person name="Tagini F."/>
        </authorList>
    </citation>
    <scope>NUCLEOTIDE SEQUENCE [LARGE SCALE GENOMIC DNA]</scope>
    <source>
        <strain evidence="2 3">MK136</strain>
    </source>
</reference>
<feature type="region of interest" description="Disordered" evidence="1">
    <location>
        <begin position="214"/>
        <end position="242"/>
    </location>
</feature>
<gene>
    <name evidence="2" type="ORF">LAUMK136_04048</name>
</gene>
<name>A0A498Q9P4_9MYCO</name>
<protein>
    <recommendedName>
        <fullName evidence="4">Diacylglycerol O-acyltransferase</fullName>
    </recommendedName>
</protein>
<dbReference type="SUPFAM" id="SSF52777">
    <property type="entry name" value="CoA-dependent acyltransferases"/>
    <property type="match status" value="1"/>
</dbReference>
<organism evidence="2 3">
    <name type="scientific">Mycobacterium attenuatum</name>
    <dbReference type="NCBI Taxonomy" id="2341086"/>
    <lineage>
        <taxon>Bacteria</taxon>
        <taxon>Bacillati</taxon>
        <taxon>Actinomycetota</taxon>
        <taxon>Actinomycetes</taxon>
        <taxon>Mycobacteriales</taxon>
        <taxon>Mycobacteriaceae</taxon>
        <taxon>Mycobacterium</taxon>
    </lineage>
</organism>
<dbReference type="InterPro" id="IPR023213">
    <property type="entry name" value="CAT-like_dom_sf"/>
</dbReference>
<evidence type="ECO:0000313" key="3">
    <source>
        <dbReference type="Proteomes" id="UP000273307"/>
    </source>
</evidence>
<keyword evidence="3" id="KW-1185">Reference proteome</keyword>
<evidence type="ECO:0008006" key="4">
    <source>
        <dbReference type="Google" id="ProtNLM"/>
    </source>
</evidence>
<dbReference type="RefSeq" id="WP_122444075.1">
    <property type="nucleotide sequence ID" value="NZ_UPHP01000111.1"/>
</dbReference>
<dbReference type="Gene3D" id="3.30.559.10">
    <property type="entry name" value="Chloramphenicol acetyltransferase-like domain"/>
    <property type="match status" value="1"/>
</dbReference>
<proteinExistence type="predicted"/>
<evidence type="ECO:0000313" key="2">
    <source>
        <dbReference type="EMBL" id="VBA41453.1"/>
    </source>
</evidence>
<dbReference type="Proteomes" id="UP000273307">
    <property type="component" value="Unassembled WGS sequence"/>
</dbReference>
<evidence type="ECO:0000256" key="1">
    <source>
        <dbReference type="SAM" id="MobiDB-lite"/>
    </source>
</evidence>
<feature type="region of interest" description="Disordered" evidence="1">
    <location>
        <begin position="1"/>
        <end position="25"/>
    </location>
</feature>
<dbReference type="OrthoDB" id="8183309at2"/>
<sequence>MPVQLRPARARQTLRNGNASNGDVAPDNWLSSMDQAMFALLRALDRAAVVQCVWVYEHRVDVEALKRFHHNLGHGLLGRRIERSPLPFANHRWVCDRGPADMDVAERPRSRGELSDWIDERAQEPIDPELGPAWHLGVLPLTDGSTAISLVASHCLIDGLGIGLAVAEAAIGKKRNLGYPPPRSRTRLRALVQDARQTVRGAPEVGRALAGAAKAARRRRQEEAPATASAPPRPVAAGSPCGAERDERVVVPAIAIHVDLDQWDARAIALGGTSHHLAAALSAKLGERMGRRRAGDGMVTLQVPLSDRTEHDTRANTLSFVSVSVDPSGVTTDLSDTRAAIKQVFNTLRETPEVASPMLPLAPLVPFVPKRSLKRLAEAAFAYGDLPVACSSLGDLAAVAACPDGTEAEYAFGGGIIQHVKRDHLERHGELSLVFVRISGKMCITVVAYQARQVCSKPQLRELAARTLAEFDLSGVIE</sequence>